<evidence type="ECO:0000256" key="1">
    <source>
        <dbReference type="SAM" id="MobiDB-lite"/>
    </source>
</evidence>
<keyword evidence="3" id="KW-1185">Reference proteome</keyword>
<dbReference type="Proteomes" id="UP001499878">
    <property type="component" value="Unassembled WGS sequence"/>
</dbReference>
<evidence type="ECO:0008006" key="4">
    <source>
        <dbReference type="Google" id="ProtNLM"/>
    </source>
</evidence>
<reference evidence="3" key="1">
    <citation type="journal article" date="2019" name="Int. J. Syst. Evol. Microbiol.">
        <title>The Global Catalogue of Microorganisms (GCM) 10K type strain sequencing project: providing services to taxonomists for standard genome sequencing and annotation.</title>
        <authorList>
            <consortium name="The Broad Institute Genomics Platform"/>
            <consortium name="The Broad Institute Genome Sequencing Center for Infectious Disease"/>
            <person name="Wu L."/>
            <person name="Ma J."/>
        </authorList>
    </citation>
    <scope>NUCLEOTIDE SEQUENCE [LARGE SCALE GENOMIC DNA]</scope>
    <source>
        <strain evidence="3">JCM 18306</strain>
    </source>
</reference>
<comment type="caution">
    <text evidence="2">The sequence shown here is derived from an EMBL/GenBank/DDBJ whole genome shotgun (WGS) entry which is preliminary data.</text>
</comment>
<feature type="region of interest" description="Disordered" evidence="1">
    <location>
        <begin position="57"/>
        <end position="77"/>
    </location>
</feature>
<proteinExistence type="predicted"/>
<evidence type="ECO:0000313" key="2">
    <source>
        <dbReference type="EMBL" id="GAA5214185.1"/>
    </source>
</evidence>
<accession>A0ABP9TD07</accession>
<organism evidence="2 3">
    <name type="scientific">Streptomyces thinghirensis</name>
    <dbReference type="NCBI Taxonomy" id="551547"/>
    <lineage>
        <taxon>Bacteria</taxon>
        <taxon>Bacillati</taxon>
        <taxon>Actinomycetota</taxon>
        <taxon>Actinomycetes</taxon>
        <taxon>Kitasatosporales</taxon>
        <taxon>Streptomycetaceae</taxon>
        <taxon>Streptomyces</taxon>
    </lineage>
</organism>
<evidence type="ECO:0000313" key="3">
    <source>
        <dbReference type="Proteomes" id="UP001499878"/>
    </source>
</evidence>
<name>A0ABP9TD07_9ACTN</name>
<dbReference type="EMBL" id="BAABJR010000017">
    <property type="protein sequence ID" value="GAA5214185.1"/>
    <property type="molecule type" value="Genomic_DNA"/>
</dbReference>
<gene>
    <name evidence="2" type="ORF">GCM10023323_58190</name>
</gene>
<sequence length="77" mass="8914">MLILDPKMLPRLDELEQDLVERRKRAVAEGWQGEIEGIDLTLTFLRGKRAQAQRFQRSGTVDLGLPHQRPPRHVSRS</sequence>
<protein>
    <recommendedName>
        <fullName evidence="4">Recombinase</fullName>
    </recommendedName>
</protein>